<organism evidence="2 3">
    <name type="scientific">Holospora elegans E1</name>
    <dbReference type="NCBI Taxonomy" id="1427503"/>
    <lineage>
        <taxon>Bacteria</taxon>
        <taxon>Pseudomonadati</taxon>
        <taxon>Pseudomonadota</taxon>
        <taxon>Alphaproteobacteria</taxon>
        <taxon>Holosporales</taxon>
        <taxon>Holosporaceae</taxon>
        <taxon>Holospora</taxon>
    </lineage>
</organism>
<dbReference type="AlphaFoldDB" id="A0A023DX46"/>
<accession>A0A023DX46</accession>
<evidence type="ECO:0000256" key="1">
    <source>
        <dbReference type="SAM" id="MobiDB-lite"/>
    </source>
</evidence>
<dbReference type="EMBL" id="BAUP01000041">
    <property type="protein sequence ID" value="GAJ45901.1"/>
    <property type="molecule type" value="Genomic_DNA"/>
</dbReference>
<reference evidence="2 3" key="1">
    <citation type="journal article" date="2014" name="FEMS Microbiol. Lett.">
        <title>Draft genome sequences of three Holospora species (Holospora obtusa, Holospora undulata, and Holospora elegans), endonuclear symbiotic bacteria of the ciliate Paramecium caudatum.</title>
        <authorList>
            <person name="Dohra H."/>
            <person name="Tanaka K."/>
            <person name="Suzuki T."/>
            <person name="Fujishima M."/>
            <person name="Suzuki H."/>
        </authorList>
    </citation>
    <scope>NUCLEOTIDE SEQUENCE [LARGE SCALE GENOMIC DNA]</scope>
    <source>
        <strain evidence="2 3">E1</strain>
    </source>
</reference>
<feature type="compositionally biased region" description="Low complexity" evidence="1">
    <location>
        <begin position="207"/>
        <end position="222"/>
    </location>
</feature>
<name>A0A023DX46_9PROT</name>
<feature type="compositionally biased region" description="Polar residues" evidence="1">
    <location>
        <begin position="159"/>
        <end position="179"/>
    </location>
</feature>
<proteinExistence type="predicted"/>
<evidence type="ECO:0000313" key="2">
    <source>
        <dbReference type="EMBL" id="GAJ45901.1"/>
    </source>
</evidence>
<protein>
    <submittedName>
        <fullName evidence="2">Uncharacterized protein</fullName>
    </submittedName>
</protein>
<feature type="region of interest" description="Disordered" evidence="1">
    <location>
        <begin position="159"/>
        <end position="235"/>
    </location>
</feature>
<comment type="caution">
    <text evidence="2">The sequence shown here is derived from an EMBL/GenBank/DDBJ whole genome shotgun (WGS) entry which is preliminary data.</text>
</comment>
<evidence type="ECO:0000313" key="3">
    <source>
        <dbReference type="Proteomes" id="UP000024842"/>
    </source>
</evidence>
<sequence>MIEMNFWTSDGVETVLMHGVSIFFDAMKRSDAYETYIAKRIVERNKEKYKKEQLDLLDKTYRDELSGINFTELGGTVKVMRKSNTPENNTILSDIKLTFESYAEALFSITGVTKIDPSDSFVKEKIKFITSKEIQKKQEEFRLYVTKISKQQAQEVQQPLQKKQIQHTRQTPPVQQVLQIQPKPQKAQETELTQPILEGLKGQQNLQTQSQTEFNQQTQQNPPKKKVLSKKFQDL</sequence>
<keyword evidence="3" id="KW-1185">Reference proteome</keyword>
<dbReference type="Proteomes" id="UP000024842">
    <property type="component" value="Unassembled WGS sequence"/>
</dbReference>
<dbReference type="STRING" id="1427503.HE1_00218"/>
<gene>
    <name evidence="2" type="ORF">HE1_00218</name>
</gene>